<evidence type="ECO:0000259" key="1">
    <source>
        <dbReference type="PROSITE" id="PS50995"/>
    </source>
</evidence>
<dbReference type="Proteomes" id="UP000298058">
    <property type="component" value="Unassembled WGS sequence"/>
</dbReference>
<name>A0A4R9M050_9LEPT</name>
<dbReference type="EMBL" id="RQHW01000018">
    <property type="protein sequence ID" value="TGN20023.1"/>
    <property type="molecule type" value="Genomic_DNA"/>
</dbReference>
<dbReference type="SUPFAM" id="SSF46785">
    <property type="entry name" value="Winged helix' DNA-binding domain"/>
    <property type="match status" value="1"/>
</dbReference>
<comment type="caution">
    <text evidence="2">The sequence shown here is derived from an EMBL/GenBank/DDBJ whole genome shotgun (WGS) entry which is preliminary data.</text>
</comment>
<dbReference type="InterPro" id="IPR039422">
    <property type="entry name" value="MarR/SlyA-like"/>
</dbReference>
<organism evidence="2 3">
    <name type="scientific">Leptospira idonii</name>
    <dbReference type="NCBI Taxonomy" id="1193500"/>
    <lineage>
        <taxon>Bacteria</taxon>
        <taxon>Pseudomonadati</taxon>
        <taxon>Spirochaetota</taxon>
        <taxon>Spirochaetia</taxon>
        <taxon>Leptospirales</taxon>
        <taxon>Leptospiraceae</taxon>
        <taxon>Leptospira</taxon>
    </lineage>
</organism>
<evidence type="ECO:0000313" key="2">
    <source>
        <dbReference type="EMBL" id="TGN20023.1"/>
    </source>
</evidence>
<dbReference type="PRINTS" id="PR00598">
    <property type="entry name" value="HTHMARR"/>
</dbReference>
<dbReference type="SMART" id="SM00347">
    <property type="entry name" value="HTH_MARR"/>
    <property type="match status" value="1"/>
</dbReference>
<reference evidence="2" key="1">
    <citation type="journal article" date="2019" name="PLoS Negl. Trop. Dis.">
        <title>Revisiting the worldwide diversity of Leptospira species in the environment.</title>
        <authorList>
            <person name="Vincent A.T."/>
            <person name="Schiettekatte O."/>
            <person name="Bourhy P."/>
            <person name="Veyrier F.J."/>
            <person name="Picardeau M."/>
        </authorList>
    </citation>
    <scope>NUCLEOTIDE SEQUENCE [LARGE SCALE GENOMIC DNA]</scope>
    <source>
        <strain evidence="2">201300427</strain>
    </source>
</reference>
<dbReference type="InterPro" id="IPR000835">
    <property type="entry name" value="HTH_MarR-typ"/>
</dbReference>
<dbReference type="AlphaFoldDB" id="A0A4R9M050"/>
<dbReference type="Gene3D" id="1.10.10.10">
    <property type="entry name" value="Winged helix-like DNA-binding domain superfamily/Winged helix DNA-binding domain"/>
    <property type="match status" value="1"/>
</dbReference>
<dbReference type="PANTHER" id="PTHR33164:SF43">
    <property type="entry name" value="HTH-TYPE TRANSCRIPTIONAL REPRESSOR YETL"/>
    <property type="match status" value="1"/>
</dbReference>
<dbReference type="GO" id="GO:0003700">
    <property type="term" value="F:DNA-binding transcription factor activity"/>
    <property type="evidence" value="ECO:0007669"/>
    <property type="project" value="InterPro"/>
</dbReference>
<accession>A0A4R9M050</accession>
<feature type="domain" description="HTH marR-type" evidence="1">
    <location>
        <begin position="1"/>
        <end position="127"/>
    </location>
</feature>
<gene>
    <name evidence="2" type="ORF">EHS15_06375</name>
</gene>
<dbReference type="InterPro" id="IPR036388">
    <property type="entry name" value="WH-like_DNA-bd_sf"/>
</dbReference>
<keyword evidence="3" id="KW-1185">Reference proteome</keyword>
<protein>
    <submittedName>
        <fullName evidence="2">MarR family transcriptional regulator</fullName>
    </submittedName>
</protein>
<dbReference type="OrthoDB" id="9815567at2"/>
<evidence type="ECO:0000313" key="3">
    <source>
        <dbReference type="Proteomes" id="UP000298058"/>
    </source>
</evidence>
<sequence>MRLVSNQVSSSFARKLEKSGVTVAEWVVLREMFDCGDTFPPSQIAELTGLSRGAVSKLTDRLLEKKMVTRKESETDRRYQELKLTKEAKVLIPKLGVLADENDDQFFSVLTKAERKTLTDLLMKTAELNQFNKMPIQ</sequence>
<dbReference type="PANTHER" id="PTHR33164">
    <property type="entry name" value="TRANSCRIPTIONAL REGULATOR, MARR FAMILY"/>
    <property type="match status" value="1"/>
</dbReference>
<dbReference type="PROSITE" id="PS50995">
    <property type="entry name" value="HTH_MARR_2"/>
    <property type="match status" value="1"/>
</dbReference>
<dbReference type="GO" id="GO:0006950">
    <property type="term" value="P:response to stress"/>
    <property type="evidence" value="ECO:0007669"/>
    <property type="project" value="TreeGrafter"/>
</dbReference>
<dbReference type="InterPro" id="IPR036390">
    <property type="entry name" value="WH_DNA-bd_sf"/>
</dbReference>
<dbReference type="Pfam" id="PF12802">
    <property type="entry name" value="MarR_2"/>
    <property type="match status" value="1"/>
</dbReference>
<proteinExistence type="predicted"/>